<evidence type="ECO:0000313" key="1">
    <source>
        <dbReference type="EMBL" id="QBM88409.1"/>
    </source>
</evidence>
<dbReference type="EMBL" id="CP034458">
    <property type="protein sequence ID" value="QBM88409.1"/>
    <property type="molecule type" value="Genomic_DNA"/>
</dbReference>
<gene>
    <name evidence="1" type="ORF">METSCH_C03770</name>
</gene>
<keyword evidence="2" id="KW-1185">Reference proteome</keyword>
<organism evidence="1 2">
    <name type="scientific">Metschnikowia aff. pulcherrima</name>
    <dbReference type="NCBI Taxonomy" id="2163413"/>
    <lineage>
        <taxon>Eukaryota</taxon>
        <taxon>Fungi</taxon>
        <taxon>Dikarya</taxon>
        <taxon>Ascomycota</taxon>
        <taxon>Saccharomycotina</taxon>
        <taxon>Pichiomycetes</taxon>
        <taxon>Metschnikowiaceae</taxon>
        <taxon>Metschnikowia</taxon>
    </lineage>
</organism>
<reference evidence="2" key="1">
    <citation type="submission" date="2019-03" db="EMBL/GenBank/DDBJ databases">
        <title>Snf2 controls pulcherriminic acid biosynthesis and connects pigmentation and antifungal activity of the yeast Metschnikowia pulcherrima.</title>
        <authorList>
            <person name="Gore-Lloyd D."/>
            <person name="Sumann I."/>
            <person name="Brachmann A.O."/>
            <person name="Schneeberger K."/>
            <person name="Ortiz-Merino R.A."/>
            <person name="Moreno-Beltran M."/>
            <person name="Schlaefli M."/>
            <person name="Kirner P."/>
            <person name="Santos Kron A."/>
            <person name="Wolfe K.H."/>
            <person name="Piel J."/>
            <person name="Ahrens C.H."/>
            <person name="Henk D."/>
            <person name="Freimoser F.M."/>
        </authorList>
    </citation>
    <scope>NUCLEOTIDE SEQUENCE [LARGE SCALE GENOMIC DNA]</scope>
    <source>
        <strain evidence="2">APC 1.2</strain>
    </source>
</reference>
<dbReference type="AlphaFoldDB" id="A0A4P6XNE6"/>
<proteinExistence type="predicted"/>
<name>A0A4P6XNE6_9ASCO</name>
<sequence length="98" mass="11351">MDLDNVRLQRRLHQRHGLHDQRVGVLHVQMHETHHSQRGEDRLDLGINLLQIVLLHGGHHGFLLLAAHRVGRLHVLHRGQVILLVDLELDIHTDGKNR</sequence>
<accession>A0A4P6XNE6</accession>
<evidence type="ECO:0000313" key="2">
    <source>
        <dbReference type="Proteomes" id="UP000292447"/>
    </source>
</evidence>
<dbReference type="Proteomes" id="UP000292447">
    <property type="component" value="Chromosome III"/>
</dbReference>
<protein>
    <submittedName>
        <fullName evidence="1">Uncharacterized protein</fullName>
    </submittedName>
</protein>